<dbReference type="AlphaFoldDB" id="A0AAX3G4D9"/>
<organism evidence="1 2">
    <name type="scientific">Pseudomonas chlororaphis</name>
    <dbReference type="NCBI Taxonomy" id="587753"/>
    <lineage>
        <taxon>Bacteria</taxon>
        <taxon>Pseudomonadati</taxon>
        <taxon>Pseudomonadota</taxon>
        <taxon>Gammaproteobacteria</taxon>
        <taxon>Pseudomonadales</taxon>
        <taxon>Pseudomonadaceae</taxon>
        <taxon>Pseudomonas</taxon>
    </lineage>
</organism>
<evidence type="ECO:0000313" key="1">
    <source>
        <dbReference type="EMBL" id="VEF77271.1"/>
    </source>
</evidence>
<protein>
    <submittedName>
        <fullName evidence="1">Uncharacterized protein</fullName>
    </submittedName>
</protein>
<dbReference type="EMBL" id="LR134334">
    <property type="protein sequence ID" value="VEF77271.1"/>
    <property type="molecule type" value="Genomic_DNA"/>
</dbReference>
<name>A0AAX3G4D9_9PSED</name>
<accession>A0AAX3G4D9</accession>
<sequence>MDVNDNAQPLIHRGVPISIASRFVPAVSG</sequence>
<evidence type="ECO:0000313" key="2">
    <source>
        <dbReference type="Proteomes" id="UP000277437"/>
    </source>
</evidence>
<reference evidence="1 2" key="1">
    <citation type="submission" date="2018-12" db="EMBL/GenBank/DDBJ databases">
        <authorList>
            <consortium name="Pathogen Informatics"/>
        </authorList>
    </citation>
    <scope>NUCLEOTIDE SEQUENCE [LARGE SCALE GENOMIC DNA]</scope>
    <source>
        <strain evidence="1 2">NCTC7357</strain>
    </source>
</reference>
<dbReference type="Proteomes" id="UP000277437">
    <property type="component" value="Chromosome"/>
</dbReference>
<gene>
    <name evidence="1" type="ORF">NCTC7357_05661</name>
</gene>
<proteinExistence type="predicted"/>